<feature type="transmembrane region" description="Helical" evidence="2">
    <location>
        <begin position="219"/>
        <end position="243"/>
    </location>
</feature>
<sequence>MSTDEIIQQLIHCDEFFVKMKHLIDSCLEDKIRTLEAKVVTLLEENKEIKNKYIELEKKNTALENKNNDLEQYGRRSNLRVFGLDKISVKGQNVEEKVLRLFSTRLDVTLQPNDIEACHYTDSTKQCVIVRFVNRKNRDQVFNNKRKLKGLKVHLAEDLTRNNNELLKKCKEACDKRNVWTHYGSVKVIKSGKIYNVTSIQDLQLLRSLHIHRHQHHHLPLFSIFFFLFFFSFLIIFLLYLVFSFHLFHEYFF</sequence>
<keyword evidence="1" id="KW-0175">Coiled coil</keyword>
<dbReference type="EMBL" id="HBUF01593983">
    <property type="protein sequence ID" value="CAG6774198.1"/>
    <property type="molecule type" value="Transcribed_RNA"/>
</dbReference>
<organism evidence="3">
    <name type="scientific">Cacopsylla melanoneura</name>
    <dbReference type="NCBI Taxonomy" id="428564"/>
    <lineage>
        <taxon>Eukaryota</taxon>
        <taxon>Metazoa</taxon>
        <taxon>Ecdysozoa</taxon>
        <taxon>Arthropoda</taxon>
        <taxon>Hexapoda</taxon>
        <taxon>Insecta</taxon>
        <taxon>Pterygota</taxon>
        <taxon>Neoptera</taxon>
        <taxon>Paraneoptera</taxon>
        <taxon>Hemiptera</taxon>
        <taxon>Sternorrhyncha</taxon>
        <taxon>Psylloidea</taxon>
        <taxon>Psyllidae</taxon>
        <taxon>Psyllinae</taxon>
        <taxon>Cacopsylla</taxon>
    </lineage>
</organism>
<keyword evidence="2" id="KW-0472">Membrane</keyword>
<evidence type="ECO:0000256" key="2">
    <source>
        <dbReference type="SAM" id="Phobius"/>
    </source>
</evidence>
<dbReference type="AlphaFoldDB" id="A0A8D9AWM3"/>
<reference evidence="3" key="1">
    <citation type="submission" date="2021-05" db="EMBL/GenBank/DDBJ databases">
        <authorList>
            <person name="Alioto T."/>
            <person name="Alioto T."/>
            <person name="Gomez Garrido J."/>
        </authorList>
    </citation>
    <scope>NUCLEOTIDE SEQUENCE</scope>
</reference>
<proteinExistence type="predicted"/>
<keyword evidence="2" id="KW-1133">Transmembrane helix</keyword>
<feature type="coiled-coil region" evidence="1">
    <location>
        <begin position="32"/>
        <end position="76"/>
    </location>
</feature>
<evidence type="ECO:0000256" key="1">
    <source>
        <dbReference type="SAM" id="Coils"/>
    </source>
</evidence>
<evidence type="ECO:0000313" key="3">
    <source>
        <dbReference type="EMBL" id="CAG6774198.1"/>
    </source>
</evidence>
<dbReference type="Gene3D" id="3.30.70.1820">
    <property type="entry name" value="L1 transposable element, RRM domain"/>
    <property type="match status" value="1"/>
</dbReference>
<protein>
    <submittedName>
        <fullName evidence="3">Uncharacterized protein</fullName>
    </submittedName>
</protein>
<name>A0A8D9AWM3_9HEMI</name>
<keyword evidence="2" id="KW-0812">Transmembrane</keyword>
<accession>A0A8D9AWM3</accession>